<dbReference type="GO" id="GO:0022857">
    <property type="term" value="F:transmembrane transporter activity"/>
    <property type="evidence" value="ECO:0007669"/>
    <property type="project" value="InterPro"/>
</dbReference>
<dbReference type="EMBL" id="PVZF01000002">
    <property type="protein sequence ID" value="PRY17470.1"/>
    <property type="molecule type" value="Genomic_DNA"/>
</dbReference>
<keyword evidence="5 8" id="KW-0812">Transmembrane</keyword>
<feature type="transmembrane region" description="Helical" evidence="8">
    <location>
        <begin position="141"/>
        <end position="159"/>
    </location>
</feature>
<sequence length="337" mass="34181">MTTSTQSTTTVAAPGEVATTRRRGFGAHAERFALLGVWLVVLVVFSIARPDVYPTAGNLQSVLGSQAVLLIASLGVLLPLITGEFDLSVASALGLSSMVTAVLNVQHGWSIGSAVLAGVGAALAVGVVNALGVVLFGIPSFIVTLGSGTFALGVVQWISGQSTVTGIDAHLVQATVGSRVLGVPLQFFYGLAAAAVLALVLEFTPLGRRLLFVGRSPAVAKLSGFNVPRLRAGAFLSCSLVAGLAGVVYAGALGGADPSSAQSFLLPAFAAAYLGATAIVPGQFNPVGTVVAVYFLSSGVVGLQMLGAQSFVQQLFYGGALVVAVGLSRFVRHRATR</sequence>
<dbReference type="RefSeq" id="WP_106208266.1">
    <property type="nucleotide sequence ID" value="NZ_PVZF01000002.1"/>
</dbReference>
<keyword evidence="6 8" id="KW-1133">Transmembrane helix</keyword>
<keyword evidence="2" id="KW-0813">Transport</keyword>
<feature type="transmembrane region" description="Helical" evidence="8">
    <location>
        <begin position="232"/>
        <end position="252"/>
    </location>
</feature>
<evidence type="ECO:0000313" key="10">
    <source>
        <dbReference type="Proteomes" id="UP000238083"/>
    </source>
</evidence>
<dbReference type="InterPro" id="IPR001851">
    <property type="entry name" value="ABC_transp_permease"/>
</dbReference>
<comment type="caution">
    <text evidence="9">The sequence shown here is derived from an EMBL/GenBank/DDBJ whole genome shotgun (WGS) entry which is preliminary data.</text>
</comment>
<keyword evidence="7 8" id="KW-0472">Membrane</keyword>
<keyword evidence="10" id="KW-1185">Reference proteome</keyword>
<evidence type="ECO:0000256" key="8">
    <source>
        <dbReference type="SAM" id="Phobius"/>
    </source>
</evidence>
<evidence type="ECO:0000256" key="5">
    <source>
        <dbReference type="ARBA" id="ARBA00022692"/>
    </source>
</evidence>
<reference evidence="9 10" key="1">
    <citation type="submission" date="2018-03" db="EMBL/GenBank/DDBJ databases">
        <title>Genomic Encyclopedia of Archaeal and Bacterial Type Strains, Phase II (KMG-II): from individual species to whole genera.</title>
        <authorList>
            <person name="Goeker M."/>
        </authorList>
    </citation>
    <scope>NUCLEOTIDE SEQUENCE [LARGE SCALE GENOMIC DNA]</scope>
    <source>
        <strain evidence="9 10">DSM 19711</strain>
    </source>
</reference>
<evidence type="ECO:0000256" key="7">
    <source>
        <dbReference type="ARBA" id="ARBA00023136"/>
    </source>
</evidence>
<feature type="transmembrane region" description="Helical" evidence="8">
    <location>
        <begin position="61"/>
        <end position="80"/>
    </location>
</feature>
<dbReference type="CDD" id="cd06579">
    <property type="entry name" value="TM_PBP1_transp_AraH_like"/>
    <property type="match status" value="1"/>
</dbReference>
<feature type="transmembrane region" description="Helical" evidence="8">
    <location>
        <begin position="187"/>
        <end position="211"/>
    </location>
</feature>
<evidence type="ECO:0000256" key="3">
    <source>
        <dbReference type="ARBA" id="ARBA00022475"/>
    </source>
</evidence>
<feature type="transmembrane region" description="Helical" evidence="8">
    <location>
        <begin position="87"/>
        <end position="105"/>
    </location>
</feature>
<comment type="subcellular location">
    <subcellularLocation>
        <location evidence="1">Cell membrane</location>
        <topology evidence="1">Multi-pass membrane protein</topology>
    </subcellularLocation>
</comment>
<name>A0A2T0R8K7_9ACTN</name>
<feature type="transmembrane region" description="Helical" evidence="8">
    <location>
        <begin position="314"/>
        <end position="331"/>
    </location>
</feature>
<gene>
    <name evidence="9" type="ORF">CLV37_102433</name>
</gene>
<feature type="transmembrane region" description="Helical" evidence="8">
    <location>
        <begin position="264"/>
        <end position="280"/>
    </location>
</feature>
<dbReference type="PANTHER" id="PTHR32196">
    <property type="entry name" value="ABC TRANSPORTER PERMEASE PROTEIN YPHD-RELATED-RELATED"/>
    <property type="match status" value="1"/>
</dbReference>
<feature type="transmembrane region" description="Helical" evidence="8">
    <location>
        <begin position="287"/>
        <end position="308"/>
    </location>
</feature>
<keyword evidence="3" id="KW-1003">Cell membrane</keyword>
<keyword evidence="4" id="KW-0997">Cell inner membrane</keyword>
<evidence type="ECO:0000256" key="2">
    <source>
        <dbReference type="ARBA" id="ARBA00022448"/>
    </source>
</evidence>
<feature type="transmembrane region" description="Helical" evidence="8">
    <location>
        <begin position="111"/>
        <end position="134"/>
    </location>
</feature>
<evidence type="ECO:0000256" key="1">
    <source>
        <dbReference type="ARBA" id="ARBA00004651"/>
    </source>
</evidence>
<evidence type="ECO:0000313" key="9">
    <source>
        <dbReference type="EMBL" id="PRY17470.1"/>
    </source>
</evidence>
<proteinExistence type="predicted"/>
<dbReference type="GO" id="GO:0005886">
    <property type="term" value="C:plasma membrane"/>
    <property type="evidence" value="ECO:0007669"/>
    <property type="project" value="UniProtKB-SubCell"/>
</dbReference>
<organism evidence="9 10">
    <name type="scientific">Kineococcus rhizosphaerae</name>
    <dbReference type="NCBI Taxonomy" id="559628"/>
    <lineage>
        <taxon>Bacteria</taxon>
        <taxon>Bacillati</taxon>
        <taxon>Actinomycetota</taxon>
        <taxon>Actinomycetes</taxon>
        <taxon>Kineosporiales</taxon>
        <taxon>Kineosporiaceae</taxon>
        <taxon>Kineococcus</taxon>
    </lineage>
</organism>
<dbReference type="OrthoDB" id="3676653at2"/>
<dbReference type="Proteomes" id="UP000238083">
    <property type="component" value="Unassembled WGS sequence"/>
</dbReference>
<dbReference type="AlphaFoldDB" id="A0A2T0R8K7"/>
<protein>
    <submittedName>
        <fullName evidence="9">Monosaccharide ABC transporter membrane protein (CUT2 family)</fullName>
    </submittedName>
</protein>
<dbReference type="PANTHER" id="PTHR32196:SF21">
    <property type="entry name" value="ABC TRANSPORTER PERMEASE PROTEIN YPHD-RELATED"/>
    <property type="match status" value="1"/>
</dbReference>
<dbReference type="Pfam" id="PF02653">
    <property type="entry name" value="BPD_transp_2"/>
    <property type="match status" value="1"/>
</dbReference>
<evidence type="ECO:0000256" key="6">
    <source>
        <dbReference type="ARBA" id="ARBA00022989"/>
    </source>
</evidence>
<feature type="transmembrane region" description="Helical" evidence="8">
    <location>
        <begin position="32"/>
        <end position="49"/>
    </location>
</feature>
<accession>A0A2T0R8K7</accession>
<evidence type="ECO:0000256" key="4">
    <source>
        <dbReference type="ARBA" id="ARBA00022519"/>
    </source>
</evidence>